<proteinExistence type="predicted"/>
<comment type="caution">
    <text evidence="1">The sequence shown here is derived from an EMBL/GenBank/DDBJ whole genome shotgun (WGS) entry which is preliminary data.</text>
</comment>
<name>A0A8S4G4N8_PLUXY</name>
<sequence length="101" mass="10222">PEVSQSAAEAVAQVHTIGPPLQPVEGRVVATPVLAEGQGSGLGVGDVGVVDAHECCAYLAKGAQAVCSCCSCPCKVGLRSQMSSIQEVDIRDVFVGQVLAD</sequence>
<organism evidence="1 2">
    <name type="scientific">Plutella xylostella</name>
    <name type="common">Diamondback moth</name>
    <name type="synonym">Plutella maculipennis</name>
    <dbReference type="NCBI Taxonomy" id="51655"/>
    <lineage>
        <taxon>Eukaryota</taxon>
        <taxon>Metazoa</taxon>
        <taxon>Ecdysozoa</taxon>
        <taxon>Arthropoda</taxon>
        <taxon>Hexapoda</taxon>
        <taxon>Insecta</taxon>
        <taxon>Pterygota</taxon>
        <taxon>Neoptera</taxon>
        <taxon>Endopterygota</taxon>
        <taxon>Lepidoptera</taxon>
        <taxon>Glossata</taxon>
        <taxon>Ditrysia</taxon>
        <taxon>Yponomeutoidea</taxon>
        <taxon>Plutellidae</taxon>
        <taxon>Plutella</taxon>
    </lineage>
</organism>
<dbReference type="AlphaFoldDB" id="A0A8S4G4N8"/>
<reference evidence="1" key="1">
    <citation type="submission" date="2020-11" db="EMBL/GenBank/DDBJ databases">
        <authorList>
            <person name="Whiteford S."/>
        </authorList>
    </citation>
    <scope>NUCLEOTIDE SEQUENCE</scope>
</reference>
<evidence type="ECO:0000313" key="2">
    <source>
        <dbReference type="Proteomes" id="UP000653454"/>
    </source>
</evidence>
<dbReference type="Proteomes" id="UP000653454">
    <property type="component" value="Unassembled WGS sequence"/>
</dbReference>
<accession>A0A8S4G4N8</accession>
<feature type="non-terminal residue" evidence="1">
    <location>
        <position position="1"/>
    </location>
</feature>
<protein>
    <submittedName>
        <fullName evidence="1">(diamondback moth) hypothetical protein</fullName>
    </submittedName>
</protein>
<evidence type="ECO:0000313" key="1">
    <source>
        <dbReference type="EMBL" id="CAG9134841.1"/>
    </source>
</evidence>
<dbReference type="EMBL" id="CAJHNJ030000086">
    <property type="protein sequence ID" value="CAG9134841.1"/>
    <property type="molecule type" value="Genomic_DNA"/>
</dbReference>
<gene>
    <name evidence="1" type="ORF">PLXY2_LOCUS13062</name>
</gene>
<keyword evidence="2" id="KW-1185">Reference proteome</keyword>